<organism evidence="1 2">
    <name type="scientific">Legionella steelei</name>
    <dbReference type="NCBI Taxonomy" id="947033"/>
    <lineage>
        <taxon>Bacteria</taxon>
        <taxon>Pseudomonadati</taxon>
        <taxon>Pseudomonadota</taxon>
        <taxon>Gammaproteobacteria</taxon>
        <taxon>Legionellales</taxon>
        <taxon>Legionellaceae</taxon>
        <taxon>Legionella</taxon>
    </lineage>
</organism>
<proteinExistence type="predicted"/>
<dbReference type="EMBL" id="LNYY01000019">
    <property type="protein sequence ID" value="KTD68658.1"/>
    <property type="molecule type" value="Genomic_DNA"/>
</dbReference>
<protein>
    <submittedName>
        <fullName evidence="1">Uncharacterized protein</fullName>
    </submittedName>
</protein>
<name>A0A0W0ZHW6_9GAMM</name>
<dbReference type="PATRIC" id="fig|947033.5.peg.1923"/>
<accession>A0A0W0ZHW6</accession>
<dbReference type="AlphaFoldDB" id="A0A0W0ZHW6"/>
<evidence type="ECO:0000313" key="2">
    <source>
        <dbReference type="Proteomes" id="UP000054926"/>
    </source>
</evidence>
<sequence length="175" mass="20169">MIQSRDLRVIHVSCDKDIIVFINFKSRSLFLCCTLYSTLSFANYTPLTQWLKIKTVDFAKITYHIYNMDYSFIKNRSYDDYLKLSSTPFPYRGSIKKEGAQGDILIVIVRSSVCRGELTIPFFEENGALATLEQTYHIEIGDARDPNCSRRNKVDVVVEKDSDPSLGYTITMEYV</sequence>
<dbReference type="Proteomes" id="UP000054926">
    <property type="component" value="Unassembled WGS sequence"/>
</dbReference>
<evidence type="ECO:0000313" key="1">
    <source>
        <dbReference type="EMBL" id="KTD68658.1"/>
    </source>
</evidence>
<reference evidence="1 2" key="1">
    <citation type="submission" date="2015-11" db="EMBL/GenBank/DDBJ databases">
        <title>Genomic analysis of 38 Legionella species identifies large and diverse effector repertoires.</title>
        <authorList>
            <person name="Burstein D."/>
            <person name="Amaro F."/>
            <person name="Zusman T."/>
            <person name="Lifshitz Z."/>
            <person name="Cohen O."/>
            <person name="Gilbert J.A."/>
            <person name="Pupko T."/>
            <person name="Shuman H.A."/>
            <person name="Segal G."/>
        </authorList>
    </citation>
    <scope>NUCLEOTIDE SEQUENCE [LARGE SCALE GENOMIC DNA]</scope>
    <source>
        <strain evidence="1 2">IMVS3376</strain>
    </source>
</reference>
<comment type="caution">
    <text evidence="1">The sequence shown here is derived from an EMBL/GenBank/DDBJ whole genome shotgun (WGS) entry which is preliminary data.</text>
</comment>
<gene>
    <name evidence="1" type="ORF">Lste_1816</name>
</gene>
<keyword evidence="2" id="KW-1185">Reference proteome</keyword>
<dbReference type="RefSeq" id="WP_058510732.1">
    <property type="nucleotide sequence ID" value="NZ_LNYY01000019.1"/>
</dbReference>
<dbReference type="STRING" id="947033.Lste_1816"/>